<dbReference type="Pfam" id="PF12840">
    <property type="entry name" value="HTH_20"/>
    <property type="match status" value="1"/>
</dbReference>
<evidence type="ECO:0000259" key="2">
    <source>
        <dbReference type="PROSITE" id="PS50987"/>
    </source>
</evidence>
<dbReference type="OrthoDB" id="46768at2"/>
<dbReference type="GO" id="GO:0003700">
    <property type="term" value="F:DNA-binding transcription factor activity"/>
    <property type="evidence" value="ECO:0007669"/>
    <property type="project" value="InterPro"/>
</dbReference>
<dbReference type="InterPro" id="IPR036388">
    <property type="entry name" value="WH-like_DNA-bd_sf"/>
</dbReference>
<dbReference type="InterPro" id="IPR036390">
    <property type="entry name" value="WH_DNA-bd_sf"/>
</dbReference>
<feature type="region of interest" description="Disordered" evidence="1">
    <location>
        <begin position="126"/>
        <end position="148"/>
    </location>
</feature>
<dbReference type="InterPro" id="IPR011991">
    <property type="entry name" value="ArsR-like_HTH"/>
</dbReference>
<dbReference type="Proteomes" id="UP000255334">
    <property type="component" value="Unassembled WGS sequence"/>
</dbReference>
<feature type="domain" description="HTH arsR-type" evidence="2">
    <location>
        <begin position="15"/>
        <end position="110"/>
    </location>
</feature>
<keyword evidence="4" id="KW-1185">Reference proteome</keyword>
<feature type="compositionally biased region" description="Basic residues" evidence="1">
    <location>
        <begin position="138"/>
        <end position="148"/>
    </location>
</feature>
<evidence type="ECO:0000256" key="1">
    <source>
        <dbReference type="SAM" id="MobiDB-lite"/>
    </source>
</evidence>
<dbReference type="SMART" id="SM00418">
    <property type="entry name" value="HTH_ARSR"/>
    <property type="match status" value="1"/>
</dbReference>
<dbReference type="PANTHER" id="PTHR38600">
    <property type="entry name" value="TRANSCRIPTIONAL REGULATORY PROTEIN"/>
    <property type="match status" value="1"/>
</dbReference>
<comment type="caution">
    <text evidence="3">The sequence shown here is derived from an EMBL/GenBank/DDBJ whole genome shotgun (WGS) entry which is preliminary data.</text>
</comment>
<organism evidence="3 4">
    <name type="scientific">Dyella psychrodurans</name>
    <dbReference type="NCBI Taxonomy" id="1927960"/>
    <lineage>
        <taxon>Bacteria</taxon>
        <taxon>Pseudomonadati</taxon>
        <taxon>Pseudomonadota</taxon>
        <taxon>Gammaproteobacteria</taxon>
        <taxon>Lysobacterales</taxon>
        <taxon>Rhodanobacteraceae</taxon>
        <taxon>Dyella</taxon>
    </lineage>
</organism>
<proteinExistence type="predicted"/>
<dbReference type="SUPFAM" id="SSF46785">
    <property type="entry name" value="Winged helix' DNA-binding domain"/>
    <property type="match status" value="1"/>
</dbReference>
<protein>
    <submittedName>
        <fullName evidence="3">ArsR family transcriptional regulator</fullName>
    </submittedName>
</protein>
<sequence>MTIRQTLRAVGEAGLDPDAAQAQLDQVFFALSDPVRREILERLDGQALLVSELAAAFDISLQAVSRHIQVLVRTGLVQQERTGRISRCSLDAGPMLDAAVWMNRYSKYWQQQFDMLAATLADIDERKAKQPKSAQSPKHTKKRPSRKQ</sequence>
<evidence type="ECO:0000313" key="4">
    <source>
        <dbReference type="Proteomes" id="UP000255334"/>
    </source>
</evidence>
<dbReference type="PANTHER" id="PTHR38600:SF2">
    <property type="entry name" value="SLL0088 PROTEIN"/>
    <property type="match status" value="1"/>
</dbReference>
<dbReference type="CDD" id="cd00090">
    <property type="entry name" value="HTH_ARSR"/>
    <property type="match status" value="1"/>
</dbReference>
<dbReference type="InterPro" id="IPR001845">
    <property type="entry name" value="HTH_ArsR_DNA-bd_dom"/>
</dbReference>
<accession>A0A370X7R8</accession>
<gene>
    <name evidence="3" type="ORF">DWU99_09700</name>
</gene>
<dbReference type="PRINTS" id="PR00778">
    <property type="entry name" value="HTHARSR"/>
</dbReference>
<reference evidence="3 4" key="1">
    <citation type="submission" date="2018-07" db="EMBL/GenBank/DDBJ databases">
        <title>Dyella monticola sp. nov. and Dyella psychrodurans sp. nov. isolated from monsoon evergreen broad-leaved forest soil of Dinghu Mountain, China.</title>
        <authorList>
            <person name="Gao Z."/>
            <person name="Qiu L."/>
        </authorList>
    </citation>
    <scope>NUCLEOTIDE SEQUENCE [LARGE SCALE GENOMIC DNA]</scope>
    <source>
        <strain evidence="3 4">4MSK11</strain>
    </source>
</reference>
<dbReference type="AlphaFoldDB" id="A0A370X7R8"/>
<dbReference type="PROSITE" id="PS50987">
    <property type="entry name" value="HTH_ARSR_2"/>
    <property type="match status" value="1"/>
</dbReference>
<dbReference type="NCBIfam" id="NF033788">
    <property type="entry name" value="HTH_metalloreg"/>
    <property type="match status" value="1"/>
</dbReference>
<evidence type="ECO:0000313" key="3">
    <source>
        <dbReference type="EMBL" id="RDS84362.1"/>
    </source>
</evidence>
<name>A0A370X7R8_9GAMM</name>
<dbReference type="EMBL" id="QRBF01000003">
    <property type="protein sequence ID" value="RDS84362.1"/>
    <property type="molecule type" value="Genomic_DNA"/>
</dbReference>
<dbReference type="Gene3D" id="1.10.10.10">
    <property type="entry name" value="Winged helix-like DNA-binding domain superfamily/Winged helix DNA-binding domain"/>
    <property type="match status" value="1"/>
</dbReference>